<sequence length="78" mass="8863">MSNLEKYNQAFVQAFGVSEDAVEALEYQSITEWDSVGHMGLIAELEDAFDIMMETEDIIEFSSYAEGKNILKKYDVTI</sequence>
<protein>
    <submittedName>
        <fullName evidence="1">Acyl carrier protein</fullName>
    </submittedName>
</protein>
<dbReference type="InterPro" id="IPR036736">
    <property type="entry name" value="ACP-like_sf"/>
</dbReference>
<name>A0ABV7CH31_9GAMM</name>
<proteinExistence type="predicted"/>
<comment type="caution">
    <text evidence="1">The sequence shown here is derived from an EMBL/GenBank/DDBJ whole genome shotgun (WGS) entry which is preliminary data.</text>
</comment>
<dbReference type="Gene3D" id="1.10.1200.10">
    <property type="entry name" value="ACP-like"/>
    <property type="match status" value="1"/>
</dbReference>
<organism evidence="1 2">
    <name type="scientific">Pseudoalteromonas fenneropenaei</name>
    <dbReference type="NCBI Taxonomy" id="1737459"/>
    <lineage>
        <taxon>Bacteria</taxon>
        <taxon>Pseudomonadati</taxon>
        <taxon>Pseudomonadota</taxon>
        <taxon>Gammaproteobacteria</taxon>
        <taxon>Alteromonadales</taxon>
        <taxon>Pseudoalteromonadaceae</taxon>
        <taxon>Pseudoalteromonas</taxon>
    </lineage>
</organism>
<evidence type="ECO:0000313" key="2">
    <source>
        <dbReference type="Proteomes" id="UP001595453"/>
    </source>
</evidence>
<keyword evidence="2" id="KW-1185">Reference proteome</keyword>
<dbReference type="RefSeq" id="WP_377121447.1">
    <property type="nucleotide sequence ID" value="NZ_JBHRSD010000010.1"/>
</dbReference>
<dbReference type="Proteomes" id="UP001595453">
    <property type="component" value="Unassembled WGS sequence"/>
</dbReference>
<dbReference type="SUPFAM" id="SSF47336">
    <property type="entry name" value="ACP-like"/>
    <property type="match status" value="1"/>
</dbReference>
<gene>
    <name evidence="1" type="ORF">ACFOEE_04770</name>
</gene>
<evidence type="ECO:0000313" key="1">
    <source>
        <dbReference type="EMBL" id="MFC3031823.1"/>
    </source>
</evidence>
<reference evidence="2" key="1">
    <citation type="journal article" date="2019" name="Int. J. Syst. Evol. Microbiol.">
        <title>The Global Catalogue of Microorganisms (GCM) 10K type strain sequencing project: providing services to taxonomists for standard genome sequencing and annotation.</title>
        <authorList>
            <consortium name="The Broad Institute Genomics Platform"/>
            <consortium name="The Broad Institute Genome Sequencing Center for Infectious Disease"/>
            <person name="Wu L."/>
            <person name="Ma J."/>
        </authorList>
    </citation>
    <scope>NUCLEOTIDE SEQUENCE [LARGE SCALE GENOMIC DNA]</scope>
    <source>
        <strain evidence="2">KCTC 42730</strain>
    </source>
</reference>
<accession>A0ABV7CH31</accession>
<dbReference type="EMBL" id="JBHRSD010000010">
    <property type="protein sequence ID" value="MFC3031823.1"/>
    <property type="molecule type" value="Genomic_DNA"/>
</dbReference>